<keyword evidence="2" id="KW-1185">Reference proteome</keyword>
<sequence>MVTNTELQELVRNIEAFVGIRDWYGTDPTFLDLFTQINGLRTEFEAFPTELNQYCVDAEDQLLEGLNFRKAAALQIDGLLKEDKNLHAEWYKKCQGTGKLHLGRGTILQNKLNCGGRQVEHCFHVFVQ</sequence>
<evidence type="ECO:0000313" key="2">
    <source>
        <dbReference type="Proteomes" id="UP000826656"/>
    </source>
</evidence>
<dbReference type="Proteomes" id="UP000826656">
    <property type="component" value="Unassembled WGS sequence"/>
</dbReference>
<dbReference type="EMBL" id="JAIVGD010000001">
    <property type="protein sequence ID" value="KAH0781583.1"/>
    <property type="molecule type" value="Genomic_DNA"/>
</dbReference>
<evidence type="ECO:0000313" key="1">
    <source>
        <dbReference type="EMBL" id="KAH0781583.1"/>
    </source>
</evidence>
<name>A0ABQ7WLG7_SOLTU</name>
<accession>A0ABQ7WLG7</accession>
<comment type="caution">
    <text evidence="1">The sequence shown here is derived from an EMBL/GenBank/DDBJ whole genome shotgun (WGS) entry which is preliminary data.</text>
</comment>
<reference evidence="1 2" key="1">
    <citation type="journal article" date="2021" name="bioRxiv">
        <title>Chromosome-scale and haplotype-resolved genome assembly of a tetraploid potato cultivar.</title>
        <authorList>
            <person name="Sun H."/>
            <person name="Jiao W.-B."/>
            <person name="Krause K."/>
            <person name="Campoy J.A."/>
            <person name="Goel M."/>
            <person name="Folz-Donahue K."/>
            <person name="Kukat C."/>
            <person name="Huettel B."/>
            <person name="Schneeberger K."/>
        </authorList>
    </citation>
    <scope>NUCLEOTIDE SEQUENCE [LARGE SCALE GENOMIC DNA]</scope>
    <source>
        <strain evidence="1">SolTubOtavaFocal</strain>
        <tissue evidence="1">Leaves</tissue>
    </source>
</reference>
<proteinExistence type="predicted"/>
<organism evidence="1 2">
    <name type="scientific">Solanum tuberosum</name>
    <name type="common">Potato</name>
    <dbReference type="NCBI Taxonomy" id="4113"/>
    <lineage>
        <taxon>Eukaryota</taxon>
        <taxon>Viridiplantae</taxon>
        <taxon>Streptophyta</taxon>
        <taxon>Embryophyta</taxon>
        <taxon>Tracheophyta</taxon>
        <taxon>Spermatophyta</taxon>
        <taxon>Magnoliopsida</taxon>
        <taxon>eudicotyledons</taxon>
        <taxon>Gunneridae</taxon>
        <taxon>Pentapetalae</taxon>
        <taxon>asterids</taxon>
        <taxon>lamiids</taxon>
        <taxon>Solanales</taxon>
        <taxon>Solanaceae</taxon>
        <taxon>Solanoideae</taxon>
        <taxon>Solaneae</taxon>
        <taxon>Solanum</taxon>
    </lineage>
</organism>
<gene>
    <name evidence="1" type="ORF">KY290_001181</name>
</gene>
<protein>
    <submittedName>
        <fullName evidence="1">Uncharacterized protein</fullName>
    </submittedName>
</protein>